<feature type="compositionally biased region" description="Low complexity" evidence="6">
    <location>
        <begin position="139"/>
        <end position="149"/>
    </location>
</feature>
<keyword evidence="2" id="KW-0805">Transcription regulation</keyword>
<evidence type="ECO:0000256" key="1">
    <source>
        <dbReference type="ARBA" id="ARBA00004123"/>
    </source>
</evidence>
<dbReference type="AlphaFoldDB" id="A0AAV1ILA5"/>
<dbReference type="GO" id="GO:0005634">
    <property type="term" value="C:nucleus"/>
    <property type="evidence" value="ECO:0007669"/>
    <property type="project" value="UniProtKB-SubCell"/>
</dbReference>
<dbReference type="CDD" id="cd00018">
    <property type="entry name" value="AP2"/>
    <property type="match status" value="2"/>
</dbReference>
<dbReference type="Pfam" id="PF00847">
    <property type="entry name" value="AP2"/>
    <property type="match status" value="1"/>
</dbReference>
<sequence>MTTPAGFIPSPLDHATPPQGQAVQAAGPVGPTPIGHSPSAAAPWPRPNSAPLTAAAGQASTAAGPAAPLQMNGVDANTQPAPRPLAVQANGREFGIAPTTPGRGSQLSPPFKLVAPNSDMKEIPATFVAASQGLKPSTARNRNSASAANKPTDRPHSAHQEPSGSTPRASAGNGPVFQPTVAPYRPSDAYMVNGHGNAAPAPQPLLLPNGHVLHQIAPLTPEQLAELAQNTQLKNQLYAQLLYRSMAQTAPGQPPLQLQQLLNLSQPLLLAQPGQQQPIMMAPPGVPPGDLVQNLLMMPMRQAPQPAPAAAKPASAPHPQPAASAQPGASHASQSQAIPALSPPLAGTALQPVAASAWPGQEVSAHPAATGGSMTALGQQPGAHVGGAGEAAVEAVDKALPDASMTGGGAATSPADIQAVQAADEEAAALPSNAAASVLGESLSAGPKAPDTNLASSSSGNAPADGGVKAEETSGATAVSRGAQDATKPPLIIRNWGSVGGGFVPFGAGQQKIAPKGGKILPQGSVKAKPSAAIGAALGPNLVLPNGNVSGPRACAPVEAFELPGSVAKTIPAPSTISGGPSNDEPAPTSTSPPPLTSALAQSQVIPRPETPGLSSAVPGARPPLAAPSAPKAKPNKSRAQLEGEERKRGPAGRTSMYKGVTKHRRSGRWEAHVWVREDGKQAYLGGYSTEEEAAEAHDVAALKCHGLKAKTNFHISRYTALLDRLDTVPMAELVMAIRRTSPGFTRGSSSFRGVTQHKSGRWEVRIGLRGSKHVYLGLHTSEVEAARVYDRALVLLTGQTAATNFPVSNYKNQMEAYEQRLTKGEELPGFQEDGEYSERAFEAWLREQAILPAQEEPASVKAIPQPRSPEAAAIAAPFAASAEEGDAPKSEAPKPPVPRRTAPERKRKPPAALLDNDSEGSSPPALALNGSPRPGAKRKRSALVPKRPRASQHVTDGMLNLSNVGKPKHGRPGSRRKASDPSDDDTAAILMNLAAVAGEASGRPGSAHSPGFRHPGTFSDLPSWGRSRGSKRPRDDDDVEISDDEDEMAAGWSPGRRQHSGSFPDQVAEAMREGEDPDLAHHVFVPPSALILGEPGTADEARPVLNILKKLGATAAEIPPEPQSAELGQWELLTAWLGVCSVVGHMAHTMAVLAMQYGTAK</sequence>
<feature type="region of interest" description="Disordered" evidence="6">
    <location>
        <begin position="1"/>
        <end position="83"/>
    </location>
</feature>
<dbReference type="InterPro" id="IPR036955">
    <property type="entry name" value="AP2/ERF_dom_sf"/>
</dbReference>
<evidence type="ECO:0000256" key="5">
    <source>
        <dbReference type="ARBA" id="ARBA00023242"/>
    </source>
</evidence>
<dbReference type="SUPFAM" id="SSF54171">
    <property type="entry name" value="DNA-binding domain"/>
    <property type="match status" value="2"/>
</dbReference>
<keyword evidence="9" id="KW-1185">Reference proteome</keyword>
<dbReference type="PROSITE" id="PS51032">
    <property type="entry name" value="AP2_ERF"/>
    <property type="match status" value="2"/>
</dbReference>
<feature type="compositionally biased region" description="Basic residues" evidence="6">
    <location>
        <begin position="936"/>
        <end position="951"/>
    </location>
</feature>
<feature type="region of interest" description="Disordered" evidence="6">
    <location>
        <begin position="361"/>
        <end position="390"/>
    </location>
</feature>
<evidence type="ECO:0000256" key="6">
    <source>
        <dbReference type="SAM" id="MobiDB-lite"/>
    </source>
</evidence>
<keyword evidence="5" id="KW-0539">Nucleus</keyword>
<reference evidence="8 9" key="1">
    <citation type="submission" date="2023-10" db="EMBL/GenBank/DDBJ databases">
        <authorList>
            <person name="Maclean D."/>
            <person name="Macfadyen A."/>
        </authorList>
    </citation>
    <scope>NUCLEOTIDE SEQUENCE [LARGE SCALE GENOMIC DNA]</scope>
</reference>
<feature type="domain" description="AP2/ERF" evidence="7">
    <location>
        <begin position="657"/>
        <end position="715"/>
    </location>
</feature>
<evidence type="ECO:0000313" key="8">
    <source>
        <dbReference type="EMBL" id="CAK0786830.1"/>
    </source>
</evidence>
<dbReference type="GO" id="GO:0003677">
    <property type="term" value="F:DNA binding"/>
    <property type="evidence" value="ECO:0007669"/>
    <property type="project" value="UniProtKB-KW"/>
</dbReference>
<dbReference type="Gene3D" id="3.30.730.10">
    <property type="entry name" value="AP2/ERF domain"/>
    <property type="match status" value="2"/>
</dbReference>
<feature type="region of interest" description="Disordered" evidence="6">
    <location>
        <begin position="571"/>
        <end position="664"/>
    </location>
</feature>
<dbReference type="PANTHER" id="PTHR32467">
    <property type="entry name" value="AP2-LIKE ETHYLENE-RESPONSIVE TRANSCRIPTION FACTOR"/>
    <property type="match status" value="1"/>
</dbReference>
<feature type="region of interest" description="Disordered" evidence="6">
    <location>
        <begin position="130"/>
        <end position="182"/>
    </location>
</feature>
<gene>
    <name evidence="8" type="ORF">CVIRNUC_010044</name>
</gene>
<feature type="compositionally biased region" description="Basic residues" evidence="6">
    <location>
        <begin position="967"/>
        <end position="977"/>
    </location>
</feature>
<evidence type="ECO:0000256" key="4">
    <source>
        <dbReference type="ARBA" id="ARBA00023163"/>
    </source>
</evidence>
<feature type="compositionally biased region" description="Low complexity" evidence="6">
    <location>
        <begin position="49"/>
        <end position="70"/>
    </location>
</feature>
<feature type="region of interest" description="Disordered" evidence="6">
    <location>
        <begin position="443"/>
        <end position="485"/>
    </location>
</feature>
<comment type="subcellular location">
    <subcellularLocation>
        <location evidence="1">Nucleus</location>
    </subcellularLocation>
</comment>
<name>A0AAV1ILA5_9CHLO</name>
<keyword evidence="3" id="KW-0238">DNA-binding</keyword>
<feature type="region of interest" description="Disordered" evidence="6">
    <location>
        <begin position="303"/>
        <end position="337"/>
    </location>
</feature>
<dbReference type="InterPro" id="IPR016177">
    <property type="entry name" value="DNA-bd_dom_sf"/>
</dbReference>
<feature type="compositionally biased region" description="Acidic residues" evidence="6">
    <location>
        <begin position="1037"/>
        <end position="1049"/>
    </location>
</feature>
<dbReference type="PANTHER" id="PTHR32467:SF90">
    <property type="entry name" value="AP2-LIKE ETHYLENE-RESPONSIVE TRANSCRIPTION FACTOR AIL1"/>
    <property type="match status" value="1"/>
</dbReference>
<dbReference type="GO" id="GO:0003700">
    <property type="term" value="F:DNA-binding transcription factor activity"/>
    <property type="evidence" value="ECO:0007669"/>
    <property type="project" value="InterPro"/>
</dbReference>
<dbReference type="Proteomes" id="UP001314263">
    <property type="component" value="Unassembled WGS sequence"/>
</dbReference>
<feature type="domain" description="AP2/ERF" evidence="7">
    <location>
        <begin position="751"/>
        <end position="807"/>
    </location>
</feature>
<evidence type="ECO:0000256" key="2">
    <source>
        <dbReference type="ARBA" id="ARBA00023015"/>
    </source>
</evidence>
<comment type="caution">
    <text evidence="8">The sequence shown here is derived from an EMBL/GenBank/DDBJ whole genome shotgun (WGS) entry which is preliminary data.</text>
</comment>
<organism evidence="8 9">
    <name type="scientific">Coccomyxa viridis</name>
    <dbReference type="NCBI Taxonomy" id="1274662"/>
    <lineage>
        <taxon>Eukaryota</taxon>
        <taxon>Viridiplantae</taxon>
        <taxon>Chlorophyta</taxon>
        <taxon>core chlorophytes</taxon>
        <taxon>Trebouxiophyceae</taxon>
        <taxon>Trebouxiophyceae incertae sedis</taxon>
        <taxon>Coccomyxaceae</taxon>
        <taxon>Coccomyxa</taxon>
    </lineage>
</organism>
<evidence type="ECO:0000313" key="9">
    <source>
        <dbReference type="Proteomes" id="UP001314263"/>
    </source>
</evidence>
<keyword evidence="4" id="KW-0804">Transcription</keyword>
<dbReference type="EMBL" id="CAUYUE010000015">
    <property type="protein sequence ID" value="CAK0786830.1"/>
    <property type="molecule type" value="Genomic_DNA"/>
</dbReference>
<proteinExistence type="predicted"/>
<feature type="region of interest" description="Disordered" evidence="6">
    <location>
        <begin position="880"/>
        <end position="1068"/>
    </location>
</feature>
<evidence type="ECO:0000256" key="3">
    <source>
        <dbReference type="ARBA" id="ARBA00023125"/>
    </source>
</evidence>
<dbReference type="SMART" id="SM00380">
    <property type="entry name" value="AP2"/>
    <property type="match status" value="2"/>
</dbReference>
<evidence type="ECO:0000259" key="7">
    <source>
        <dbReference type="PROSITE" id="PS51032"/>
    </source>
</evidence>
<dbReference type="InterPro" id="IPR001471">
    <property type="entry name" value="AP2/ERF_dom"/>
</dbReference>
<accession>A0AAV1ILA5</accession>
<feature type="compositionally biased region" description="Basic and acidic residues" evidence="6">
    <location>
        <begin position="640"/>
        <end position="649"/>
    </location>
</feature>
<protein>
    <recommendedName>
        <fullName evidence="7">AP2/ERF domain-containing protein</fullName>
    </recommendedName>
</protein>